<dbReference type="GO" id="GO:1990281">
    <property type="term" value="C:efflux pump complex"/>
    <property type="evidence" value="ECO:0007669"/>
    <property type="project" value="TreeGrafter"/>
</dbReference>
<evidence type="ECO:0000313" key="2">
    <source>
        <dbReference type="EMBL" id="GAG32401.1"/>
    </source>
</evidence>
<dbReference type="InterPro" id="IPR058625">
    <property type="entry name" value="MdtA-like_BSH"/>
</dbReference>
<reference evidence="2" key="1">
    <citation type="journal article" date="2014" name="Front. Microbiol.">
        <title>High frequency of phylogenetically diverse reductive dehalogenase-homologous genes in deep subseafloor sedimentary metagenomes.</title>
        <authorList>
            <person name="Kawai M."/>
            <person name="Futagami T."/>
            <person name="Toyoda A."/>
            <person name="Takaki Y."/>
            <person name="Nishi S."/>
            <person name="Hori S."/>
            <person name="Arai W."/>
            <person name="Tsubouchi T."/>
            <person name="Morono Y."/>
            <person name="Uchiyama I."/>
            <person name="Ito T."/>
            <person name="Fujiyama A."/>
            <person name="Inagaki F."/>
            <person name="Takami H."/>
        </authorList>
    </citation>
    <scope>NUCLEOTIDE SEQUENCE</scope>
    <source>
        <strain evidence="2">Expedition CK06-06</strain>
    </source>
</reference>
<accession>X0Y6A4</accession>
<dbReference type="SUPFAM" id="SSF111369">
    <property type="entry name" value="HlyD-like secretion proteins"/>
    <property type="match status" value="1"/>
</dbReference>
<feature type="domain" description="Multidrug resistance protein MdtA-like barrel-sandwich hybrid" evidence="1">
    <location>
        <begin position="38"/>
        <end position="200"/>
    </location>
</feature>
<dbReference type="GO" id="GO:0015562">
    <property type="term" value="F:efflux transmembrane transporter activity"/>
    <property type="evidence" value="ECO:0007669"/>
    <property type="project" value="TreeGrafter"/>
</dbReference>
<gene>
    <name evidence="2" type="ORF">S01H1_64849</name>
</gene>
<name>X0Y6A4_9ZZZZ</name>
<protein>
    <recommendedName>
        <fullName evidence="1">Multidrug resistance protein MdtA-like barrel-sandwich hybrid domain-containing protein</fullName>
    </recommendedName>
</protein>
<dbReference type="AlphaFoldDB" id="X0Y6A4"/>
<dbReference type="EMBL" id="BARS01042772">
    <property type="protein sequence ID" value="GAG32401.1"/>
    <property type="molecule type" value="Genomic_DNA"/>
</dbReference>
<dbReference type="PANTHER" id="PTHR30469">
    <property type="entry name" value="MULTIDRUG RESISTANCE PROTEIN MDTA"/>
    <property type="match status" value="1"/>
</dbReference>
<proteinExistence type="predicted"/>
<evidence type="ECO:0000259" key="1">
    <source>
        <dbReference type="Pfam" id="PF25917"/>
    </source>
</evidence>
<comment type="caution">
    <text evidence="2">The sequence shown here is derived from an EMBL/GenBank/DDBJ whole genome shotgun (WGS) entry which is preliminary data.</text>
</comment>
<organism evidence="2">
    <name type="scientific">marine sediment metagenome</name>
    <dbReference type="NCBI Taxonomy" id="412755"/>
    <lineage>
        <taxon>unclassified sequences</taxon>
        <taxon>metagenomes</taxon>
        <taxon>ecological metagenomes</taxon>
    </lineage>
</organism>
<sequence length="201" mass="22143">MRALVIALAALGLPGTIFAQPIGHIHQVSHCIVKVKDEADVPARAPGQLKSIAVTEGDRVQANQVAAHLDDREAQKQHEIATIRWAAAQHEAESDIGKRSAIAQAKTAHMELRRIDSANRRVFGTVPASERDRQEQEWQQALLRGEQADHEHDTSTYEVQLRHAEMQAAELVVELKSVRSPIDGQVVEVYKHVGEAVQAGE</sequence>
<feature type="non-terminal residue" evidence="2">
    <location>
        <position position="201"/>
    </location>
</feature>
<dbReference type="Pfam" id="PF25917">
    <property type="entry name" value="BSH_RND"/>
    <property type="match status" value="1"/>
</dbReference>
<dbReference type="Gene3D" id="2.40.50.100">
    <property type="match status" value="1"/>
</dbReference>
<dbReference type="Gene3D" id="1.10.287.470">
    <property type="entry name" value="Helix hairpin bin"/>
    <property type="match status" value="1"/>
</dbReference>
<dbReference type="PANTHER" id="PTHR30469:SF38">
    <property type="entry name" value="HLYD FAMILY SECRETION PROTEIN"/>
    <property type="match status" value="1"/>
</dbReference>